<evidence type="ECO:0000256" key="8">
    <source>
        <dbReference type="ARBA" id="ARBA00023224"/>
    </source>
</evidence>
<keyword evidence="5" id="KW-0488">Methylation</keyword>
<gene>
    <name evidence="12" type="ORF">DM01DRAFT_1089632</name>
</gene>
<dbReference type="SUPFAM" id="SSF48670">
    <property type="entry name" value="Transducin (heterotrimeric G protein), gamma chain"/>
    <property type="match status" value="1"/>
</dbReference>
<dbReference type="EMBL" id="MCGT01000022">
    <property type="protein sequence ID" value="ORX50804.1"/>
    <property type="molecule type" value="Genomic_DNA"/>
</dbReference>
<keyword evidence="7" id="KW-0564">Palmitate</keyword>
<dbReference type="PANTHER" id="PTHR28189">
    <property type="entry name" value="GUANINE NUCLEOTIDE-BINDING PROTEIN SUBUNIT GAMMA"/>
    <property type="match status" value="1"/>
</dbReference>
<dbReference type="Pfam" id="PF00631">
    <property type="entry name" value="G-gamma"/>
    <property type="match status" value="1"/>
</dbReference>
<evidence type="ECO:0000313" key="12">
    <source>
        <dbReference type="EMBL" id="ORX50804.1"/>
    </source>
</evidence>
<dbReference type="AlphaFoldDB" id="A0A1X2GCL0"/>
<evidence type="ECO:0000256" key="1">
    <source>
        <dbReference type="ARBA" id="ARBA00004170"/>
    </source>
</evidence>
<dbReference type="SMART" id="SM01224">
    <property type="entry name" value="G_gamma"/>
    <property type="match status" value="1"/>
</dbReference>
<comment type="caution">
    <text evidence="12">The sequence shown here is derived from an EMBL/GenBank/DDBJ whole genome shotgun (WGS) entry which is preliminary data.</text>
</comment>
<dbReference type="STRING" id="101127.A0A1X2GCL0"/>
<comment type="subunit">
    <text evidence="3">G proteins are composed of 3 units, alpha, beta and gamma.</text>
</comment>
<dbReference type="OrthoDB" id="19232at2759"/>
<accession>A0A1X2GCL0</accession>
<keyword evidence="8" id="KW-0807">Transducer</keyword>
<keyword evidence="6" id="KW-0472">Membrane</keyword>
<keyword evidence="13" id="KW-1185">Reference proteome</keyword>
<dbReference type="GO" id="GO:0007186">
    <property type="term" value="P:G protein-coupled receptor signaling pathway"/>
    <property type="evidence" value="ECO:0007669"/>
    <property type="project" value="InterPro"/>
</dbReference>
<organism evidence="12 13">
    <name type="scientific">Hesseltinella vesiculosa</name>
    <dbReference type="NCBI Taxonomy" id="101127"/>
    <lineage>
        <taxon>Eukaryota</taxon>
        <taxon>Fungi</taxon>
        <taxon>Fungi incertae sedis</taxon>
        <taxon>Mucoromycota</taxon>
        <taxon>Mucoromycotina</taxon>
        <taxon>Mucoromycetes</taxon>
        <taxon>Mucorales</taxon>
        <taxon>Cunninghamellaceae</taxon>
        <taxon>Hesseltinella</taxon>
    </lineage>
</organism>
<protein>
    <recommendedName>
        <fullName evidence="4">Guanine nucleotide-binding protein subunit gamma</fullName>
    </recommendedName>
</protein>
<evidence type="ECO:0000256" key="2">
    <source>
        <dbReference type="ARBA" id="ARBA00007431"/>
    </source>
</evidence>
<dbReference type="GO" id="GO:0031681">
    <property type="term" value="F:G-protein beta-subunit binding"/>
    <property type="evidence" value="ECO:0007669"/>
    <property type="project" value="InterPro"/>
</dbReference>
<dbReference type="InterPro" id="IPR041848">
    <property type="entry name" value="Ste18_fungal"/>
</dbReference>
<dbReference type="PANTHER" id="PTHR28189:SF1">
    <property type="entry name" value="GUANINE NUCLEOTIDE-BINDING PROTEIN SUBUNIT GAMMA"/>
    <property type="match status" value="1"/>
</dbReference>
<comment type="subcellular location">
    <subcellularLocation>
        <location evidence="1">Membrane</location>
        <topology evidence="1">Peripheral membrane protein</topology>
    </subcellularLocation>
</comment>
<evidence type="ECO:0000256" key="6">
    <source>
        <dbReference type="ARBA" id="ARBA00023136"/>
    </source>
</evidence>
<evidence type="ECO:0000256" key="4">
    <source>
        <dbReference type="ARBA" id="ARBA00016111"/>
    </source>
</evidence>
<dbReference type="Proteomes" id="UP000242146">
    <property type="component" value="Unassembled WGS sequence"/>
</dbReference>
<dbReference type="PROSITE" id="PS50058">
    <property type="entry name" value="G_PROTEIN_GAMMA"/>
    <property type="match status" value="1"/>
</dbReference>
<keyword evidence="9" id="KW-0449">Lipoprotein</keyword>
<dbReference type="InterPro" id="IPR036284">
    <property type="entry name" value="GGL_sf"/>
</dbReference>
<dbReference type="GO" id="GO:0005834">
    <property type="term" value="C:heterotrimeric G-protein complex"/>
    <property type="evidence" value="ECO:0007669"/>
    <property type="project" value="TreeGrafter"/>
</dbReference>
<dbReference type="InterPro" id="IPR015898">
    <property type="entry name" value="G-protein_gamma-like_dom"/>
</dbReference>
<reference evidence="12 13" key="1">
    <citation type="submission" date="2016-07" db="EMBL/GenBank/DDBJ databases">
        <title>Pervasive Adenine N6-methylation of Active Genes in Fungi.</title>
        <authorList>
            <consortium name="DOE Joint Genome Institute"/>
            <person name="Mondo S.J."/>
            <person name="Dannebaum R.O."/>
            <person name="Kuo R.C."/>
            <person name="Labutti K."/>
            <person name="Haridas S."/>
            <person name="Kuo A."/>
            <person name="Salamov A."/>
            <person name="Ahrendt S.R."/>
            <person name="Lipzen A."/>
            <person name="Sullivan W."/>
            <person name="Andreopoulos W.B."/>
            <person name="Clum A."/>
            <person name="Lindquist E."/>
            <person name="Daum C."/>
            <person name="Ramamoorthy G.K."/>
            <person name="Gryganskyi A."/>
            <person name="Culley D."/>
            <person name="Magnuson J.K."/>
            <person name="James T.Y."/>
            <person name="O'Malley M.A."/>
            <person name="Stajich J.E."/>
            <person name="Spatafora J.W."/>
            <person name="Visel A."/>
            <person name="Grigoriev I.V."/>
        </authorList>
    </citation>
    <scope>NUCLEOTIDE SEQUENCE [LARGE SCALE GENOMIC DNA]</scope>
    <source>
        <strain evidence="12 13">NRRL 3301</strain>
    </source>
</reference>
<evidence type="ECO:0000313" key="13">
    <source>
        <dbReference type="Proteomes" id="UP000242146"/>
    </source>
</evidence>
<proteinExistence type="inferred from homology"/>
<name>A0A1X2GCL0_9FUNG</name>
<evidence type="ECO:0000259" key="11">
    <source>
        <dbReference type="PROSITE" id="PS50058"/>
    </source>
</evidence>
<sequence>MSLSNKRLQISQSKLQKIEEYNKRLTDQLNMQCIATSEASESLIRYCNATNDPLLPSIWGKVEKEDDPYAPSTTSCCVIS</sequence>
<evidence type="ECO:0000256" key="3">
    <source>
        <dbReference type="ARBA" id="ARBA00011581"/>
    </source>
</evidence>
<evidence type="ECO:0000256" key="5">
    <source>
        <dbReference type="ARBA" id="ARBA00022481"/>
    </source>
</evidence>
<evidence type="ECO:0000256" key="9">
    <source>
        <dbReference type="ARBA" id="ARBA00023288"/>
    </source>
</evidence>
<feature type="domain" description="G protein gamma" evidence="11">
    <location>
        <begin position="11"/>
        <end position="79"/>
    </location>
</feature>
<dbReference type="Gene3D" id="4.10.260.10">
    <property type="entry name" value="Transducin (heterotrimeric G protein), gamma chain"/>
    <property type="match status" value="1"/>
</dbReference>
<dbReference type="FunFam" id="4.10.260.10:FF:000003">
    <property type="entry name" value="G-protein complex gamma subunit Ste18/GpgA"/>
    <property type="match status" value="1"/>
</dbReference>
<evidence type="ECO:0000256" key="7">
    <source>
        <dbReference type="ARBA" id="ARBA00023139"/>
    </source>
</evidence>
<keyword evidence="10" id="KW-0636">Prenylation</keyword>
<dbReference type="GO" id="GO:0000750">
    <property type="term" value="P:pheromone-dependent signal transduction involved in conjugation with cellular fusion"/>
    <property type="evidence" value="ECO:0007669"/>
    <property type="project" value="InterPro"/>
</dbReference>
<comment type="similarity">
    <text evidence="2">Belongs to the G protein gamma family.</text>
</comment>
<evidence type="ECO:0000256" key="10">
    <source>
        <dbReference type="ARBA" id="ARBA00023289"/>
    </source>
</evidence>